<reference evidence="3" key="1">
    <citation type="submission" date="2016-08" db="EMBL/GenBank/DDBJ databases">
        <authorList>
            <person name="Seilhamer J.J."/>
        </authorList>
    </citation>
    <scope>NUCLEOTIDE SEQUENCE</scope>
    <source>
        <strain evidence="3">86</strain>
    </source>
</reference>
<evidence type="ECO:0000259" key="2">
    <source>
        <dbReference type="PROSITE" id="PS50110"/>
    </source>
</evidence>
<proteinExistence type="predicted"/>
<dbReference type="AlphaFoldDB" id="A0A212M1D6"/>
<dbReference type="SMART" id="SM00448">
    <property type="entry name" value="REC"/>
    <property type="match status" value="1"/>
</dbReference>
<dbReference type="SUPFAM" id="SSF52172">
    <property type="entry name" value="CheY-like"/>
    <property type="match status" value="1"/>
</dbReference>
<feature type="domain" description="Response regulatory" evidence="2">
    <location>
        <begin position="3"/>
        <end position="118"/>
    </location>
</feature>
<dbReference type="InterPro" id="IPR001789">
    <property type="entry name" value="Sig_transdc_resp-reg_receiver"/>
</dbReference>
<dbReference type="PANTHER" id="PTHR43228:SF1">
    <property type="entry name" value="TWO-COMPONENT RESPONSE REGULATOR ARR22"/>
    <property type="match status" value="1"/>
</dbReference>
<dbReference type="EMBL" id="FMJE01000007">
    <property type="protein sequence ID" value="SCM83469.1"/>
    <property type="molecule type" value="Genomic_DNA"/>
</dbReference>
<gene>
    <name evidence="3" type="ORF">KL86SPO_70327</name>
</gene>
<dbReference type="InterPro" id="IPR052048">
    <property type="entry name" value="ST_Response_Regulator"/>
</dbReference>
<dbReference type="PANTHER" id="PTHR43228">
    <property type="entry name" value="TWO-COMPONENT RESPONSE REGULATOR"/>
    <property type="match status" value="1"/>
</dbReference>
<dbReference type="PROSITE" id="PS50110">
    <property type="entry name" value="RESPONSE_REGULATORY"/>
    <property type="match status" value="1"/>
</dbReference>
<accession>A0A212M1D6</accession>
<dbReference type="GO" id="GO:0000160">
    <property type="term" value="P:phosphorelay signal transduction system"/>
    <property type="evidence" value="ECO:0007669"/>
    <property type="project" value="InterPro"/>
</dbReference>
<dbReference type="InterPro" id="IPR011006">
    <property type="entry name" value="CheY-like_superfamily"/>
</dbReference>
<evidence type="ECO:0000313" key="3">
    <source>
        <dbReference type="EMBL" id="SCM83469.1"/>
    </source>
</evidence>
<dbReference type="Pfam" id="PF00072">
    <property type="entry name" value="Response_reg"/>
    <property type="match status" value="1"/>
</dbReference>
<feature type="modified residue" description="4-aspartylphosphate" evidence="1">
    <location>
        <position position="53"/>
    </location>
</feature>
<sequence length="256" mass="28443">MARVLIVDDSAFARKSLIEIIQGLGHKIVAEAANGAQAFVEYVKHKPDIVTMDMTMEGISGAETISKIIAGYPDARIIVISAIEERQVILDSLERGARHFIIKPITVSKVAQVVGHVLNQNFDYPKHLEMVRRLKGTTGTEERLKTMGDVHWPPYQIFRGDKMVQVAIYPTLSPVSCQSLLIEVQEYLEEEARLLLNFGPTASLKPEALAALDQLVQTIENKGGSVRAISYDVTFTESLAEQGYAYLTNVVRLFSR</sequence>
<dbReference type="RefSeq" id="WP_288185892.1">
    <property type="nucleotide sequence ID" value="NZ_LT608335.1"/>
</dbReference>
<organism evidence="3">
    <name type="scientific">uncultured Sporomusa sp</name>
    <dbReference type="NCBI Taxonomy" id="307249"/>
    <lineage>
        <taxon>Bacteria</taxon>
        <taxon>Bacillati</taxon>
        <taxon>Bacillota</taxon>
        <taxon>Negativicutes</taxon>
        <taxon>Selenomonadales</taxon>
        <taxon>Sporomusaceae</taxon>
        <taxon>Sporomusa</taxon>
        <taxon>environmental samples</taxon>
    </lineage>
</organism>
<protein>
    <submittedName>
        <fullName evidence="3">Chemotaxis protein CheY (Modular protein)</fullName>
    </submittedName>
</protein>
<dbReference type="Gene3D" id="3.40.50.2300">
    <property type="match status" value="1"/>
</dbReference>
<keyword evidence="1" id="KW-0597">Phosphoprotein</keyword>
<name>A0A212M1D6_9FIRM</name>
<evidence type="ECO:0000256" key="1">
    <source>
        <dbReference type="PROSITE-ProRule" id="PRU00169"/>
    </source>
</evidence>